<reference evidence="1" key="2">
    <citation type="submission" date="2019-07" db="EMBL/GenBank/DDBJ databases">
        <authorList>
            <person name="Yang Y."/>
            <person name="Bocs S."/>
            <person name="Baudouin L."/>
        </authorList>
    </citation>
    <scope>NUCLEOTIDE SEQUENCE</scope>
    <source>
        <tissue evidence="1">Spear leaf of Hainan Tall coconut</tissue>
    </source>
</reference>
<comment type="caution">
    <text evidence="1">The sequence shown here is derived from an EMBL/GenBank/DDBJ whole genome shotgun (WGS) entry which is preliminary data.</text>
</comment>
<reference evidence="1" key="1">
    <citation type="journal article" date="2017" name="Gigascience">
        <title>The genome draft of coconut (Cocos nucifera).</title>
        <authorList>
            <person name="Xiao Y."/>
            <person name="Xu P."/>
            <person name="Fan H."/>
            <person name="Baudouin L."/>
            <person name="Xia W."/>
            <person name="Bocs S."/>
            <person name="Xu J."/>
            <person name="Li Q."/>
            <person name="Guo A."/>
            <person name="Zhou L."/>
            <person name="Li J."/>
            <person name="Wu Y."/>
            <person name="Ma Z."/>
            <person name="Armero A."/>
            <person name="Issali A.E."/>
            <person name="Liu N."/>
            <person name="Peng M."/>
            <person name="Yang Y."/>
        </authorList>
    </citation>
    <scope>NUCLEOTIDE SEQUENCE</scope>
    <source>
        <tissue evidence="1">Spear leaf of Hainan Tall coconut</tissue>
    </source>
</reference>
<proteinExistence type="predicted"/>
<sequence length="84" mass="9629">MDKIVDVDYEQCTWDSLGSFLEMGHQLIANIKVMNCMRSKVVKAQEDHQAETNHLLEEKFEVDHLLKEKIAEVGGLLKMVQGIE</sequence>
<evidence type="ECO:0000313" key="2">
    <source>
        <dbReference type="Proteomes" id="UP000797356"/>
    </source>
</evidence>
<protein>
    <submittedName>
        <fullName evidence="1">Uncharacterized protein</fullName>
    </submittedName>
</protein>
<accession>A0A8K0IU39</accession>
<keyword evidence="2" id="KW-1185">Reference proteome</keyword>
<evidence type="ECO:0000313" key="1">
    <source>
        <dbReference type="EMBL" id="KAG1367003.1"/>
    </source>
</evidence>
<name>A0A8K0IU39_COCNU</name>
<dbReference type="Proteomes" id="UP000797356">
    <property type="component" value="Chromosome 13"/>
</dbReference>
<gene>
    <name evidence="1" type="ORF">COCNU_13G007930</name>
</gene>
<dbReference type="AlphaFoldDB" id="A0A8K0IU39"/>
<dbReference type="EMBL" id="CM017884">
    <property type="protein sequence ID" value="KAG1367003.1"/>
    <property type="molecule type" value="Genomic_DNA"/>
</dbReference>
<organism evidence="1 2">
    <name type="scientific">Cocos nucifera</name>
    <name type="common">Coconut palm</name>
    <dbReference type="NCBI Taxonomy" id="13894"/>
    <lineage>
        <taxon>Eukaryota</taxon>
        <taxon>Viridiplantae</taxon>
        <taxon>Streptophyta</taxon>
        <taxon>Embryophyta</taxon>
        <taxon>Tracheophyta</taxon>
        <taxon>Spermatophyta</taxon>
        <taxon>Magnoliopsida</taxon>
        <taxon>Liliopsida</taxon>
        <taxon>Arecaceae</taxon>
        <taxon>Arecoideae</taxon>
        <taxon>Cocoseae</taxon>
        <taxon>Attaleinae</taxon>
        <taxon>Cocos</taxon>
    </lineage>
</organism>